<accession>A0A9D4BKV5</accession>
<dbReference type="EMBL" id="JAIWYP010000016">
    <property type="protein sequence ID" value="KAH3698542.1"/>
    <property type="molecule type" value="Genomic_DNA"/>
</dbReference>
<reference evidence="6" key="1">
    <citation type="journal article" date="2019" name="bioRxiv">
        <title>The Genome of the Zebra Mussel, Dreissena polymorpha: A Resource for Invasive Species Research.</title>
        <authorList>
            <person name="McCartney M.A."/>
            <person name="Auch B."/>
            <person name="Kono T."/>
            <person name="Mallez S."/>
            <person name="Zhang Y."/>
            <person name="Obille A."/>
            <person name="Becker A."/>
            <person name="Abrahante J.E."/>
            <person name="Garbe J."/>
            <person name="Badalamenti J.P."/>
            <person name="Herman A."/>
            <person name="Mangelson H."/>
            <person name="Liachko I."/>
            <person name="Sullivan S."/>
            <person name="Sone E.D."/>
            <person name="Koren S."/>
            <person name="Silverstein K.A.T."/>
            <person name="Beckman K.B."/>
            <person name="Gohl D.M."/>
        </authorList>
    </citation>
    <scope>NUCLEOTIDE SEQUENCE</scope>
    <source>
        <strain evidence="6">Duluth1</strain>
        <tissue evidence="6">Whole animal</tissue>
    </source>
</reference>
<comment type="caution">
    <text evidence="6">The sequence shown here is derived from an EMBL/GenBank/DDBJ whole genome shotgun (WGS) entry which is preliminary data.</text>
</comment>
<keyword evidence="3" id="KW-0832">Ubl conjugation</keyword>
<dbReference type="InterPro" id="IPR042838">
    <property type="entry name" value="KIAA1958"/>
</dbReference>
<gene>
    <name evidence="6" type="ORF">DPMN_086071</name>
</gene>
<feature type="domain" description="ZMYM2-like/QRICH1 C-terminal" evidence="5">
    <location>
        <begin position="4"/>
        <end position="73"/>
    </location>
</feature>
<dbReference type="InterPro" id="IPR021893">
    <property type="entry name" value="ZMYM2-like_C"/>
</dbReference>
<organism evidence="6 7">
    <name type="scientific">Dreissena polymorpha</name>
    <name type="common">Zebra mussel</name>
    <name type="synonym">Mytilus polymorpha</name>
    <dbReference type="NCBI Taxonomy" id="45954"/>
    <lineage>
        <taxon>Eukaryota</taxon>
        <taxon>Metazoa</taxon>
        <taxon>Spiralia</taxon>
        <taxon>Lophotrochozoa</taxon>
        <taxon>Mollusca</taxon>
        <taxon>Bivalvia</taxon>
        <taxon>Autobranchia</taxon>
        <taxon>Heteroconchia</taxon>
        <taxon>Euheterodonta</taxon>
        <taxon>Imparidentia</taxon>
        <taxon>Neoheterodontei</taxon>
        <taxon>Myida</taxon>
        <taxon>Dreissenoidea</taxon>
        <taxon>Dreissenidae</taxon>
        <taxon>Dreissena</taxon>
    </lineage>
</organism>
<name>A0A9D4BKV5_DREPO</name>
<feature type="compositionally biased region" description="Polar residues" evidence="4">
    <location>
        <begin position="87"/>
        <end position="99"/>
    </location>
</feature>
<evidence type="ECO:0000256" key="4">
    <source>
        <dbReference type="SAM" id="MobiDB-lite"/>
    </source>
</evidence>
<keyword evidence="1" id="KW-1017">Isopeptide bond</keyword>
<dbReference type="AlphaFoldDB" id="A0A9D4BKV5"/>
<evidence type="ECO:0000313" key="7">
    <source>
        <dbReference type="Proteomes" id="UP000828390"/>
    </source>
</evidence>
<protein>
    <recommendedName>
        <fullName evidence="5">ZMYM2-like/QRICH1 C-terminal domain-containing protein</fullName>
    </recommendedName>
</protein>
<sequence length="99" mass="11294">MFATNENDPRNPVALYKIYAQKRPANFCDVNDPFYLAPNTIMKQESESDHKESVQWFIRQKIGMNKLSKMLRMMATEAGLPVEKTPDQSFNSQAPGPKA</sequence>
<dbReference type="Pfam" id="PF12012">
    <property type="entry name" value="DUF3504"/>
    <property type="match status" value="1"/>
</dbReference>
<proteinExistence type="predicted"/>
<keyword evidence="7" id="KW-1185">Reference proteome</keyword>
<reference evidence="6" key="2">
    <citation type="submission" date="2020-11" db="EMBL/GenBank/DDBJ databases">
        <authorList>
            <person name="McCartney M.A."/>
            <person name="Auch B."/>
            <person name="Kono T."/>
            <person name="Mallez S."/>
            <person name="Becker A."/>
            <person name="Gohl D.M."/>
            <person name="Silverstein K.A.T."/>
            <person name="Koren S."/>
            <person name="Bechman K.B."/>
            <person name="Herman A."/>
            <person name="Abrahante J.E."/>
            <person name="Garbe J."/>
        </authorList>
    </citation>
    <scope>NUCLEOTIDE SEQUENCE</scope>
    <source>
        <strain evidence="6">Duluth1</strain>
        <tissue evidence="6">Whole animal</tissue>
    </source>
</reference>
<evidence type="ECO:0000256" key="3">
    <source>
        <dbReference type="ARBA" id="ARBA00022843"/>
    </source>
</evidence>
<dbReference type="Proteomes" id="UP000828390">
    <property type="component" value="Unassembled WGS sequence"/>
</dbReference>
<feature type="region of interest" description="Disordered" evidence="4">
    <location>
        <begin position="79"/>
        <end position="99"/>
    </location>
</feature>
<dbReference type="PANTHER" id="PTHR46963:SF2">
    <property type="match status" value="1"/>
</dbReference>
<evidence type="ECO:0000256" key="2">
    <source>
        <dbReference type="ARBA" id="ARBA00022553"/>
    </source>
</evidence>
<evidence type="ECO:0000259" key="5">
    <source>
        <dbReference type="Pfam" id="PF12012"/>
    </source>
</evidence>
<keyword evidence="2" id="KW-0597">Phosphoprotein</keyword>
<dbReference type="PANTHER" id="PTHR46963">
    <property type="entry name" value="SIMILAR TO RIKEN CDNA E130308A19"/>
    <property type="match status" value="1"/>
</dbReference>
<evidence type="ECO:0000313" key="6">
    <source>
        <dbReference type="EMBL" id="KAH3698542.1"/>
    </source>
</evidence>
<evidence type="ECO:0000256" key="1">
    <source>
        <dbReference type="ARBA" id="ARBA00022499"/>
    </source>
</evidence>